<dbReference type="InParanoid" id="A0A316VH95"/>
<keyword evidence="5" id="KW-1185">Reference proteome</keyword>
<dbReference type="RefSeq" id="XP_025356005.1">
    <property type="nucleotide sequence ID" value="XM_025497284.1"/>
</dbReference>
<feature type="compositionally biased region" description="Polar residues" evidence="2">
    <location>
        <begin position="19"/>
        <end position="29"/>
    </location>
</feature>
<proteinExistence type="inferred from homology"/>
<dbReference type="PANTHER" id="PTHR13677">
    <property type="entry name" value="LD41638P"/>
    <property type="match status" value="1"/>
</dbReference>
<feature type="compositionally biased region" description="Polar residues" evidence="2">
    <location>
        <begin position="48"/>
        <end position="75"/>
    </location>
</feature>
<dbReference type="Proteomes" id="UP000245771">
    <property type="component" value="Unassembled WGS sequence"/>
</dbReference>
<feature type="region of interest" description="Disordered" evidence="2">
    <location>
        <begin position="1"/>
        <end position="83"/>
    </location>
</feature>
<comment type="similarity">
    <text evidence="1">Belongs to the DENND6 family.</text>
</comment>
<evidence type="ECO:0000256" key="1">
    <source>
        <dbReference type="ARBA" id="ARBA00007159"/>
    </source>
</evidence>
<dbReference type="GO" id="GO:0055037">
    <property type="term" value="C:recycling endosome"/>
    <property type="evidence" value="ECO:0007669"/>
    <property type="project" value="TreeGrafter"/>
</dbReference>
<dbReference type="GO" id="GO:0005085">
    <property type="term" value="F:guanyl-nucleotide exchange factor activity"/>
    <property type="evidence" value="ECO:0007669"/>
    <property type="project" value="InterPro"/>
</dbReference>
<dbReference type="InterPro" id="IPR024224">
    <property type="entry name" value="DENND6"/>
</dbReference>
<feature type="compositionally biased region" description="Low complexity" evidence="2">
    <location>
        <begin position="7"/>
        <end position="17"/>
    </location>
</feature>
<feature type="region of interest" description="Disordered" evidence="2">
    <location>
        <begin position="181"/>
        <end position="204"/>
    </location>
</feature>
<evidence type="ECO:0000313" key="4">
    <source>
        <dbReference type="EMBL" id="PWN35703.1"/>
    </source>
</evidence>
<dbReference type="InterPro" id="IPR037516">
    <property type="entry name" value="Tripartite_DENN"/>
</dbReference>
<evidence type="ECO:0000259" key="3">
    <source>
        <dbReference type="PROSITE" id="PS50211"/>
    </source>
</evidence>
<dbReference type="AlphaFoldDB" id="A0A316VH95"/>
<dbReference type="STRING" id="1280837.A0A316VH95"/>
<organism evidence="4 5">
    <name type="scientific">Meira miltonrushii</name>
    <dbReference type="NCBI Taxonomy" id="1280837"/>
    <lineage>
        <taxon>Eukaryota</taxon>
        <taxon>Fungi</taxon>
        <taxon>Dikarya</taxon>
        <taxon>Basidiomycota</taxon>
        <taxon>Ustilaginomycotina</taxon>
        <taxon>Exobasidiomycetes</taxon>
        <taxon>Exobasidiales</taxon>
        <taxon>Brachybasidiaceae</taxon>
        <taxon>Meira</taxon>
    </lineage>
</organism>
<sequence>MSPLPSPTSTSPFTRPTHISRNSSGSNSKIRAGLGIASSDAKVRSGSHPPSSNTGSKLDIAPSTSNRLGVTSAPPTKNRFSDGLSNPSLDEFAVQRWVLSVGCVNFDLEKGPDLEFLYPSLGISREERDNIAFSSFPDTSIFDDGHAVFSWRVREVPLDSSNSEAPIIGTPLPTLPELPENLSGHLPVPHRQDSTASTPSNASVDHQAALEHAQNILRVASPGAQNTEQDGAIVSPNNGQKRSASTSGNYIHGYCFFRQKRDATIRRGYFQKSVVILSHLPYVSFFSELVRRLGPLFFETGMPILEAFCHDVQNWEPPEPGAKLHLPFLGSVISVELPYYSFSQSTPLPDAQRALTQRTDGSREDAPILASIPSTSLFEVFQELIGDLWLMWECLLLAEPMLVVAPDPTACSEAVWHMLDLIKPIPYAGDFRPFFTIHDFDFRTLVTKNKPAAGTIIGVTNPFMLQACKHWPHVLKVGRTGGNSAGGGGPEHTPGLISKRKRRISKDRALIKQLVEAAEGKGCSAEVANELLRKYFTDLTERFLAPLNRYVSSLIPAEFDLSSPYETPKIRPFNTTAFLSSLKTHGTPLQLKSKNLPTGPAVRQSLYVDFLQCPNFSLWLHMRIRQSQEEQYMRKLRALESGNVASFANARGEMESVELYARLQVEIKGINDRLLAGRKERELEPNSRWKCSPNMSGRWQKSFTHGERTLLTHKAGLIDQVQRLLTTLPEDLRQSLRLKEQQRQREGVRF</sequence>
<dbReference type="OrthoDB" id="10265409at2759"/>
<accession>A0A316VH95</accession>
<name>A0A316VH95_9BASI</name>
<gene>
    <name evidence="4" type="ORF">FA14DRAFT_145639</name>
</gene>
<feature type="compositionally biased region" description="Polar residues" evidence="2">
    <location>
        <begin position="194"/>
        <end position="204"/>
    </location>
</feature>
<dbReference type="PANTHER" id="PTHR13677:SF0">
    <property type="entry name" value="LD41638P"/>
    <property type="match status" value="1"/>
</dbReference>
<feature type="domain" description="UDENN" evidence="3">
    <location>
        <begin position="99"/>
        <end position="621"/>
    </location>
</feature>
<dbReference type="GeneID" id="37019065"/>
<reference evidence="4 5" key="1">
    <citation type="journal article" date="2018" name="Mol. Biol. Evol.">
        <title>Broad Genomic Sampling Reveals a Smut Pathogenic Ancestry of the Fungal Clade Ustilaginomycotina.</title>
        <authorList>
            <person name="Kijpornyongpan T."/>
            <person name="Mondo S.J."/>
            <person name="Barry K."/>
            <person name="Sandor L."/>
            <person name="Lee J."/>
            <person name="Lipzen A."/>
            <person name="Pangilinan J."/>
            <person name="LaButti K."/>
            <person name="Hainaut M."/>
            <person name="Henrissat B."/>
            <person name="Grigoriev I.V."/>
            <person name="Spatafora J.W."/>
            <person name="Aime M.C."/>
        </authorList>
    </citation>
    <scope>NUCLEOTIDE SEQUENCE [LARGE SCALE GENOMIC DNA]</scope>
    <source>
        <strain evidence="4 5">MCA 3882</strain>
    </source>
</reference>
<dbReference type="PROSITE" id="PS50211">
    <property type="entry name" value="DENN"/>
    <property type="match status" value="1"/>
</dbReference>
<evidence type="ECO:0000313" key="5">
    <source>
        <dbReference type="Proteomes" id="UP000245771"/>
    </source>
</evidence>
<evidence type="ECO:0000256" key="2">
    <source>
        <dbReference type="SAM" id="MobiDB-lite"/>
    </source>
</evidence>
<dbReference type="EMBL" id="KZ819603">
    <property type="protein sequence ID" value="PWN35703.1"/>
    <property type="molecule type" value="Genomic_DNA"/>
</dbReference>
<protein>
    <submittedName>
        <fullName evidence="4">DUF1630-domain-containing protein</fullName>
    </submittedName>
</protein>